<name>A0A834W8Y5_9FABA</name>
<reference evidence="2" key="1">
    <citation type="submission" date="2020-09" db="EMBL/GenBank/DDBJ databases">
        <title>Genome-Enabled Discovery of Anthraquinone Biosynthesis in Senna tora.</title>
        <authorList>
            <person name="Kang S.-H."/>
            <person name="Pandey R.P."/>
            <person name="Lee C.-M."/>
            <person name="Sim J.-S."/>
            <person name="Jeong J.-T."/>
            <person name="Choi B.-S."/>
            <person name="Jung M."/>
            <person name="Ginzburg D."/>
            <person name="Zhao K."/>
            <person name="Won S.Y."/>
            <person name="Oh T.-J."/>
            <person name="Yu Y."/>
            <person name="Kim N.-H."/>
            <person name="Lee O.R."/>
            <person name="Lee T.-H."/>
            <person name="Bashyal P."/>
            <person name="Kim T.-S."/>
            <person name="Lee W.-H."/>
            <person name="Kawkins C."/>
            <person name="Kim C.-K."/>
            <person name="Kim J.S."/>
            <person name="Ahn B.O."/>
            <person name="Rhee S.Y."/>
            <person name="Sohng J.K."/>
        </authorList>
    </citation>
    <scope>NUCLEOTIDE SEQUENCE</scope>
    <source>
        <tissue evidence="2">Leaf</tissue>
    </source>
</reference>
<evidence type="ECO:0000256" key="1">
    <source>
        <dbReference type="SAM" id="MobiDB-lite"/>
    </source>
</evidence>
<comment type="caution">
    <text evidence="2">The sequence shown here is derived from an EMBL/GenBank/DDBJ whole genome shotgun (WGS) entry which is preliminary data.</text>
</comment>
<accession>A0A834W8Y5</accession>
<gene>
    <name evidence="2" type="ORF">G2W53_033919</name>
</gene>
<evidence type="ECO:0000313" key="3">
    <source>
        <dbReference type="Proteomes" id="UP000634136"/>
    </source>
</evidence>
<proteinExistence type="predicted"/>
<dbReference type="AlphaFoldDB" id="A0A834W8Y5"/>
<feature type="region of interest" description="Disordered" evidence="1">
    <location>
        <begin position="19"/>
        <end position="43"/>
    </location>
</feature>
<dbReference type="EMBL" id="JAAIUW010000010">
    <property type="protein sequence ID" value="KAF7812943.1"/>
    <property type="molecule type" value="Genomic_DNA"/>
</dbReference>
<evidence type="ECO:0000313" key="2">
    <source>
        <dbReference type="EMBL" id="KAF7812943.1"/>
    </source>
</evidence>
<dbReference type="Proteomes" id="UP000634136">
    <property type="component" value="Unassembled WGS sequence"/>
</dbReference>
<protein>
    <submittedName>
        <fullName evidence="2">Uncharacterized protein</fullName>
    </submittedName>
</protein>
<organism evidence="2 3">
    <name type="scientific">Senna tora</name>
    <dbReference type="NCBI Taxonomy" id="362788"/>
    <lineage>
        <taxon>Eukaryota</taxon>
        <taxon>Viridiplantae</taxon>
        <taxon>Streptophyta</taxon>
        <taxon>Embryophyta</taxon>
        <taxon>Tracheophyta</taxon>
        <taxon>Spermatophyta</taxon>
        <taxon>Magnoliopsida</taxon>
        <taxon>eudicotyledons</taxon>
        <taxon>Gunneridae</taxon>
        <taxon>Pentapetalae</taxon>
        <taxon>rosids</taxon>
        <taxon>fabids</taxon>
        <taxon>Fabales</taxon>
        <taxon>Fabaceae</taxon>
        <taxon>Caesalpinioideae</taxon>
        <taxon>Cassia clade</taxon>
        <taxon>Senna</taxon>
    </lineage>
</organism>
<keyword evidence="3" id="KW-1185">Reference proteome</keyword>
<sequence>MGASLPKAFPPVVLVTKEEEESYGVECRPSVSKSSSPKEKGQG</sequence>